<dbReference type="AlphaFoldDB" id="A0A3S7WR53"/>
<evidence type="ECO:0000256" key="1">
    <source>
        <dbReference type="SAM" id="Phobius"/>
    </source>
</evidence>
<feature type="transmembrane region" description="Helical" evidence="1">
    <location>
        <begin position="6"/>
        <end position="29"/>
    </location>
</feature>
<proteinExistence type="predicted"/>
<protein>
    <submittedName>
        <fullName evidence="2">Zinc finger, C3HC4 type (RING finger) containing protein, putative</fullName>
    </submittedName>
</protein>
<dbReference type="VEuPathDB" id="TriTrypDB:LdCL_100009800"/>
<keyword evidence="1" id="KW-0472">Membrane</keyword>
<dbReference type="VEuPathDB" id="TriTrypDB:LdBPK_100450.1"/>
<dbReference type="Proteomes" id="UP000274082">
    <property type="component" value="Chromosome 10"/>
</dbReference>
<dbReference type="InterPro" id="IPR013083">
    <property type="entry name" value="Znf_RING/FYVE/PHD"/>
</dbReference>
<dbReference type="VEuPathDB" id="TriTrypDB:LDHU3_10.0630"/>
<evidence type="ECO:0000313" key="2">
    <source>
        <dbReference type="EMBL" id="AYU76652.1"/>
    </source>
</evidence>
<dbReference type="OrthoDB" id="1711136at2759"/>
<keyword evidence="1" id="KW-1133">Transmembrane helix</keyword>
<dbReference type="Gene3D" id="3.30.40.10">
    <property type="entry name" value="Zinc/RING finger domain, C3HC4 (zinc finger)"/>
    <property type="match status" value="1"/>
</dbReference>
<organism evidence="2 3">
    <name type="scientific">Leishmania donovani</name>
    <dbReference type="NCBI Taxonomy" id="5661"/>
    <lineage>
        <taxon>Eukaryota</taxon>
        <taxon>Discoba</taxon>
        <taxon>Euglenozoa</taxon>
        <taxon>Kinetoplastea</taxon>
        <taxon>Metakinetoplastina</taxon>
        <taxon>Trypanosomatida</taxon>
        <taxon>Trypanosomatidae</taxon>
        <taxon>Leishmaniinae</taxon>
        <taxon>Leishmania</taxon>
    </lineage>
</organism>
<dbReference type="EMBL" id="CP029509">
    <property type="protein sequence ID" value="AYU76652.1"/>
    <property type="molecule type" value="Genomic_DNA"/>
</dbReference>
<accession>A0A3S7WR53</accession>
<evidence type="ECO:0000313" key="3">
    <source>
        <dbReference type="Proteomes" id="UP000274082"/>
    </source>
</evidence>
<sequence>MPCPPGSGLAVALAISFGTIVFLGGSFLYEWYTQRSEGGQAKEAETGYYRLPPPKDCAAACANAIEEDLLEQRLKFGGGLRRQDEYSSGRRSRRGMCVCCFERRQRFMFVLCRHICLCEPCLMQAARTYEETVLFGAFDGPVKMPCLVCRKVSYIVKIFAS</sequence>
<name>A0A3S7WR53_LEIDO</name>
<gene>
    <name evidence="2" type="ORF">LdCL_100009800</name>
</gene>
<reference evidence="2 3" key="1">
    <citation type="journal article" date="2018" name="Sci. Rep.">
        <title>A complete Leishmania donovani reference genome identifies novel genetic variations associated with virulence.</title>
        <authorList>
            <person name="Lypaczewski P."/>
            <person name="Hoshizaki J."/>
            <person name="Zhang W.-W."/>
            <person name="McCall L.-I."/>
            <person name="Torcivia-Rodriguez J."/>
            <person name="Simonyan V."/>
            <person name="Kaur A."/>
            <person name="Dewar K."/>
            <person name="Matlashewski G."/>
        </authorList>
    </citation>
    <scope>NUCLEOTIDE SEQUENCE [LARGE SCALE GENOMIC DNA]</scope>
    <source>
        <strain evidence="2 3">LdCL</strain>
    </source>
</reference>
<keyword evidence="3" id="KW-1185">Reference proteome</keyword>
<keyword evidence="1" id="KW-0812">Transmembrane</keyword>